<organism evidence="3 4">
    <name type="scientific">Bradyrhizobium erythrophlei</name>
    <dbReference type="NCBI Taxonomy" id="1437360"/>
    <lineage>
        <taxon>Bacteria</taxon>
        <taxon>Pseudomonadati</taxon>
        <taxon>Pseudomonadota</taxon>
        <taxon>Alphaproteobacteria</taxon>
        <taxon>Hyphomicrobiales</taxon>
        <taxon>Nitrobacteraceae</taxon>
        <taxon>Bradyrhizobium</taxon>
    </lineage>
</organism>
<dbReference type="InterPro" id="IPR035923">
    <property type="entry name" value="TT1751-like_sf"/>
</dbReference>
<dbReference type="RefSeq" id="WP_079568165.1">
    <property type="nucleotide sequence ID" value="NZ_LT670818.1"/>
</dbReference>
<gene>
    <name evidence="3" type="ORF">SAMN05444169_4916</name>
</gene>
<protein>
    <submittedName>
        <fullName evidence="3">Uncharacterized conserved protein, DUF302 family</fullName>
    </submittedName>
</protein>
<dbReference type="Proteomes" id="UP000190675">
    <property type="component" value="Chromosome I"/>
</dbReference>
<accession>A0A1M5NYD0</accession>
<feature type="chain" id="PRO_5012160672" evidence="1">
    <location>
        <begin position="22"/>
        <end position="157"/>
    </location>
</feature>
<dbReference type="EMBL" id="LT670818">
    <property type="protein sequence ID" value="SHG94512.1"/>
    <property type="molecule type" value="Genomic_DNA"/>
</dbReference>
<evidence type="ECO:0000259" key="2">
    <source>
        <dbReference type="Pfam" id="PF03625"/>
    </source>
</evidence>
<evidence type="ECO:0000313" key="4">
    <source>
        <dbReference type="Proteomes" id="UP000190675"/>
    </source>
</evidence>
<feature type="signal peptide" evidence="1">
    <location>
        <begin position="1"/>
        <end position="21"/>
    </location>
</feature>
<dbReference type="AlphaFoldDB" id="A0A1M5NYD0"/>
<name>A0A1M5NYD0_9BRAD</name>
<dbReference type="SUPFAM" id="SSF103247">
    <property type="entry name" value="TT1751-like"/>
    <property type="match status" value="1"/>
</dbReference>
<reference evidence="3 4" key="1">
    <citation type="submission" date="2016-11" db="EMBL/GenBank/DDBJ databases">
        <authorList>
            <person name="Jaros S."/>
            <person name="Januszkiewicz K."/>
            <person name="Wedrychowicz H."/>
        </authorList>
    </citation>
    <scope>NUCLEOTIDE SEQUENCE [LARGE SCALE GENOMIC DNA]</scope>
    <source>
        <strain evidence="3 4">GAS242</strain>
    </source>
</reference>
<dbReference type="InterPro" id="IPR005180">
    <property type="entry name" value="DUF302"/>
</dbReference>
<dbReference type="OrthoDB" id="9799367at2"/>
<dbReference type="Pfam" id="PF03625">
    <property type="entry name" value="DUF302"/>
    <property type="match status" value="1"/>
</dbReference>
<evidence type="ECO:0000256" key="1">
    <source>
        <dbReference type="SAM" id="SignalP"/>
    </source>
</evidence>
<dbReference type="Gene3D" id="3.30.310.70">
    <property type="entry name" value="TT1751-like domain"/>
    <property type="match status" value="1"/>
</dbReference>
<evidence type="ECO:0000313" key="3">
    <source>
        <dbReference type="EMBL" id="SHG94512.1"/>
    </source>
</evidence>
<keyword evidence="1" id="KW-0732">Signal</keyword>
<dbReference type="PANTHER" id="PTHR38342:SF2">
    <property type="entry name" value="INNER MEMBRANE OR EXPORTED"/>
    <property type="match status" value="1"/>
</dbReference>
<feature type="domain" description="DUF302" evidence="2">
    <location>
        <begin position="59"/>
        <end position="119"/>
    </location>
</feature>
<sequence>MTKILIVAAIALAIPSVAASADDGLVTKPSRHSVEETIDNFEAAINAQAAGGWVVFGRIDHAGVAKKAGLDMRPRTVIIFGNPKAGTPPMTKSATLAIDLPMKALVWQDDQDRVWLTYNTSEYNAKYVFPRHGVATSGDVSKALETFLTKVTDQSTQ</sequence>
<dbReference type="CDD" id="cd14797">
    <property type="entry name" value="DUF302"/>
    <property type="match status" value="1"/>
</dbReference>
<proteinExistence type="predicted"/>
<dbReference type="PANTHER" id="PTHR38342">
    <property type="entry name" value="SLR5037 PROTEIN"/>
    <property type="match status" value="1"/>
</dbReference>